<feature type="transmembrane region" description="Helical" evidence="9">
    <location>
        <begin position="257"/>
        <end position="284"/>
    </location>
</feature>
<dbReference type="GO" id="GO:0005524">
    <property type="term" value="F:ATP binding"/>
    <property type="evidence" value="ECO:0007669"/>
    <property type="project" value="UniProtKB-KW"/>
</dbReference>
<dbReference type="Pfam" id="PF00664">
    <property type="entry name" value="ABC_membrane"/>
    <property type="match status" value="2"/>
</dbReference>
<dbReference type="InterPro" id="IPR011527">
    <property type="entry name" value="ABC1_TM_dom"/>
</dbReference>
<keyword evidence="8 9" id="KW-0472">Membrane</keyword>
<dbReference type="Pfam" id="PF00005">
    <property type="entry name" value="ABC_tran"/>
    <property type="match status" value="2"/>
</dbReference>
<dbReference type="SUPFAM" id="SSF52540">
    <property type="entry name" value="P-loop containing nucleoside triphosphate hydrolases"/>
    <property type="match status" value="2"/>
</dbReference>
<evidence type="ECO:0000256" key="3">
    <source>
        <dbReference type="ARBA" id="ARBA00022519"/>
    </source>
</evidence>
<evidence type="ECO:0000256" key="5">
    <source>
        <dbReference type="ARBA" id="ARBA00022741"/>
    </source>
</evidence>
<feature type="transmembrane region" description="Helical" evidence="9">
    <location>
        <begin position="879"/>
        <end position="905"/>
    </location>
</feature>
<reference evidence="12" key="1">
    <citation type="submission" date="2022-11" db="EMBL/GenBank/DDBJ databases">
        <title>Complete Genome Sequences of three Polynucleobacter sp. Subcluster PnecC Strains KF022, KF023, and KF032 Isolated from a Shallow Eutrophic Lake in Japan.</title>
        <authorList>
            <person name="Ogata Y."/>
            <person name="Watanabe K."/>
            <person name="Takemine S."/>
            <person name="Shindo C."/>
            <person name="Kurokawa R."/>
            <person name="Suda W."/>
        </authorList>
    </citation>
    <scope>NUCLEOTIDE SEQUENCE</scope>
    <source>
        <strain evidence="12">KF023</strain>
    </source>
</reference>
<dbReference type="GO" id="GO:0140359">
    <property type="term" value="F:ABC-type transporter activity"/>
    <property type="evidence" value="ECO:0007669"/>
    <property type="project" value="InterPro"/>
</dbReference>
<keyword evidence="6" id="KW-0067">ATP-binding</keyword>
<feature type="domain" description="ABC transporter" evidence="10">
    <location>
        <begin position="1196"/>
        <end position="1425"/>
    </location>
</feature>
<keyword evidence="3" id="KW-0997">Cell inner membrane</keyword>
<comment type="subcellular location">
    <subcellularLocation>
        <location evidence="1">Cell membrane</location>
        <topology evidence="1">Multi-pass membrane protein</topology>
    </subcellularLocation>
</comment>
<dbReference type="GO" id="GO:0005886">
    <property type="term" value="C:plasma membrane"/>
    <property type="evidence" value="ECO:0007669"/>
    <property type="project" value="UniProtKB-SubCell"/>
</dbReference>
<evidence type="ECO:0000256" key="7">
    <source>
        <dbReference type="ARBA" id="ARBA00022989"/>
    </source>
</evidence>
<dbReference type="InterPro" id="IPR003439">
    <property type="entry name" value="ABC_transporter-like_ATP-bd"/>
</dbReference>
<dbReference type="Proteomes" id="UP001211097">
    <property type="component" value="Chromosome"/>
</dbReference>
<dbReference type="Gene3D" id="3.40.50.300">
    <property type="entry name" value="P-loop containing nucleotide triphosphate hydrolases"/>
    <property type="match status" value="2"/>
</dbReference>
<evidence type="ECO:0000313" key="12">
    <source>
        <dbReference type="EMBL" id="BDT77344.1"/>
    </source>
</evidence>
<feature type="transmembrane region" description="Helical" evidence="9">
    <location>
        <begin position="1018"/>
        <end position="1037"/>
    </location>
</feature>
<feature type="transmembrane region" description="Helical" evidence="9">
    <location>
        <begin position="133"/>
        <end position="156"/>
    </location>
</feature>
<evidence type="ECO:0000256" key="9">
    <source>
        <dbReference type="SAM" id="Phobius"/>
    </source>
</evidence>
<evidence type="ECO:0000259" key="10">
    <source>
        <dbReference type="PROSITE" id="PS50893"/>
    </source>
</evidence>
<dbReference type="PROSITE" id="PS50929">
    <property type="entry name" value="ABC_TM1F"/>
    <property type="match status" value="2"/>
</dbReference>
<evidence type="ECO:0008006" key="13">
    <source>
        <dbReference type="Google" id="ProtNLM"/>
    </source>
</evidence>
<keyword evidence="5" id="KW-0547">Nucleotide-binding</keyword>
<sequence length="1425" mass="157533">MKNFLQKIWSVLQYCGRSLKLGAITLFVAVKSDLLHLVGQLSSKSKTISKSKAFNKQQAQDLLSANLLKTKPSHWLPHLRAHWQAAIKTIRFEWQEFKVEISILLERIHQIRNQTKEQKLVGMLSAFDTERKTILAASIVINILALAFPLLMLQLYDRILPHQSLDTLGLFAITVGIAVALESITRVARSYTTAWISARFEHKAMMEVAERVLVEPLHAFERQGTGAVMENFKSISSLKYHYSGQTFQQLMDLPFTLLYVLIIFILNIWIGLVVTFGYAVFVYITWKMGRNDPELIKEQKAADLRRSNFLNETLGNIHTMKSMSMEALMLRRYERLQESGARIMARMTYASDMSSGVGNIFSPLMTTIIVALGAYLVITHHLTNGELAACILLGMRSLAPLQRLGGMWTKFQQDEVLRDGLAKTLALPGFSKGTSYNDDNDLKPFDEDKKPSSIELRDVSYQFPGTQNRIFEHLNLSIAAGECIAITGDTGAGRSTLLQLMSGVIAPTEGSVLVNGKSISEIDLRKISEEIAYLPQTTQMFEGSLLDNASVFDAKRVDRALATAKSLGLGDFVSKMPRGWDSPVGDMATDSLPPGYRQRIAIVRALSNQPSIVLIDDPTSTIDSEGDSVFLRFLEAVKGKVTLVIVSQRPSYLRLADKTWFLSGGTLTYIEPGQVTSLSGTPINKPQSAATDIALVGSDSDKGGSYQALSSAEFFDSPLKRGHIDSKRWERTNETVNSNFKNETDLSACLTLLLKLMNSRGTPREVAESLPYFTESLDLPGFHNAMAQLGYKVVKVHCPLGDLDARSLPCLFLPDDGFGFIAMGRVGKHMRKGVSESAEVDLEPNLNMMGEAFFYELADNKTPENRSWVFRVMLRFSPLIGQATISALVTGLVIMAGPLFLMAVYSTIIPSGAQDTLLYLGIGSVLALIVAFFFMRQRARILSYIAGRIEYLFGATILQQVFKMSPAYTERASVGSQTSRLQSFEAIRDLFVGPLASTVLESPATIILLIALSIINPIALLVFIIMATVYGVLYWIFSVPTRDRVAAVSKESTKRNEFLVEMITKMRVVRECGAQTLWLERFREISANATMASFRAEQMSSLLMGVSYFVMMLSALLIVTATVPAVFSLTVSSGALIASMMLMWRVLTPIQTVFTNMTRIERVSNATRQIDGLMKIQGEGNGSASSLVARGLEGSVEFARVSFRYSLNVDPALIGVEFKVSPGEMVAISGPNGGGKSTLLKLILGMYQPQAGAILIDNVDIRQLDPIELRRMVGYAPQDIQLFRATIAQNLRLARPDASDDEVYQALDMAGALEQVLALPRGLEYRVGDNTNDLPTNLKQKLSLARAYLTRAPIMLFDEPGAGLDELGDRKFMETLREMKGKTTVIFISHRPSHIRLADTLLVLDKGYLRAAGPPNELLKQPAAA</sequence>
<dbReference type="PANTHER" id="PTHR24221">
    <property type="entry name" value="ATP-BINDING CASSETTE SUB-FAMILY B"/>
    <property type="match status" value="1"/>
</dbReference>
<keyword evidence="2" id="KW-1003">Cell membrane</keyword>
<evidence type="ECO:0000256" key="8">
    <source>
        <dbReference type="ARBA" id="ARBA00023136"/>
    </source>
</evidence>
<feature type="domain" description="ABC transmembrane type-1" evidence="11">
    <location>
        <begin position="883"/>
        <end position="1162"/>
    </location>
</feature>
<dbReference type="KEGG" id="pyt:PKF023_11470"/>
<feature type="transmembrane region" description="Helical" evidence="9">
    <location>
        <begin position="990"/>
        <end position="1012"/>
    </location>
</feature>
<dbReference type="PROSITE" id="PS50893">
    <property type="entry name" value="ABC_TRANSPORTER_2"/>
    <property type="match status" value="2"/>
</dbReference>
<dbReference type="PANTHER" id="PTHR24221:SF248">
    <property type="entry name" value="ABC TRANSPORTER TRANSMEMBRANE REGION"/>
    <property type="match status" value="1"/>
</dbReference>
<proteinExistence type="predicted"/>
<dbReference type="EMBL" id="AP026973">
    <property type="protein sequence ID" value="BDT77344.1"/>
    <property type="molecule type" value="Genomic_DNA"/>
</dbReference>
<dbReference type="GO" id="GO:0016887">
    <property type="term" value="F:ATP hydrolysis activity"/>
    <property type="evidence" value="ECO:0007669"/>
    <property type="project" value="InterPro"/>
</dbReference>
<dbReference type="InterPro" id="IPR003593">
    <property type="entry name" value="AAA+_ATPase"/>
</dbReference>
<evidence type="ECO:0000256" key="1">
    <source>
        <dbReference type="ARBA" id="ARBA00004651"/>
    </source>
</evidence>
<feature type="transmembrane region" description="Helical" evidence="9">
    <location>
        <begin position="1125"/>
        <end position="1147"/>
    </location>
</feature>
<feature type="transmembrane region" description="Helical" evidence="9">
    <location>
        <begin position="360"/>
        <end position="378"/>
    </location>
</feature>
<evidence type="ECO:0000256" key="4">
    <source>
        <dbReference type="ARBA" id="ARBA00022692"/>
    </source>
</evidence>
<feature type="domain" description="ABC transmembrane type-1" evidence="11">
    <location>
        <begin position="134"/>
        <end position="413"/>
    </location>
</feature>
<dbReference type="SUPFAM" id="SSF90123">
    <property type="entry name" value="ABC transporter transmembrane region"/>
    <property type="match status" value="2"/>
</dbReference>
<feature type="transmembrane region" description="Helical" evidence="9">
    <location>
        <begin position="917"/>
        <end position="935"/>
    </location>
</feature>
<dbReference type="RefSeq" id="WP_281741695.1">
    <property type="nucleotide sequence ID" value="NZ_AP026973.1"/>
</dbReference>
<evidence type="ECO:0000259" key="11">
    <source>
        <dbReference type="PROSITE" id="PS50929"/>
    </source>
</evidence>
<keyword evidence="4 9" id="KW-0812">Transmembrane</keyword>
<organism evidence="12">
    <name type="scientific">Polynucleobacter yangtzensis</name>
    <dbReference type="NCBI Taxonomy" id="1743159"/>
    <lineage>
        <taxon>Bacteria</taxon>
        <taxon>Pseudomonadati</taxon>
        <taxon>Pseudomonadota</taxon>
        <taxon>Betaproteobacteria</taxon>
        <taxon>Burkholderiales</taxon>
        <taxon>Burkholderiaceae</taxon>
        <taxon>Polynucleobacter</taxon>
    </lineage>
</organism>
<evidence type="ECO:0000256" key="6">
    <source>
        <dbReference type="ARBA" id="ARBA00022840"/>
    </source>
</evidence>
<feature type="domain" description="ABC transporter" evidence="10">
    <location>
        <begin position="454"/>
        <end position="691"/>
    </location>
</feature>
<dbReference type="SMART" id="SM00382">
    <property type="entry name" value="AAA"/>
    <property type="match status" value="2"/>
</dbReference>
<dbReference type="InterPro" id="IPR039421">
    <property type="entry name" value="Type_1_exporter"/>
</dbReference>
<feature type="transmembrane region" description="Helical" evidence="9">
    <location>
        <begin position="168"/>
        <end position="188"/>
    </location>
</feature>
<dbReference type="Gene3D" id="1.20.1560.10">
    <property type="entry name" value="ABC transporter type 1, transmembrane domain"/>
    <property type="match status" value="2"/>
</dbReference>
<protein>
    <recommendedName>
        <fullName evidence="13">ATP-binding cassette, subfamily C, LapB</fullName>
    </recommendedName>
</protein>
<evidence type="ECO:0000256" key="2">
    <source>
        <dbReference type="ARBA" id="ARBA00022475"/>
    </source>
</evidence>
<accession>A0A9C7CVV1</accession>
<dbReference type="InterPro" id="IPR027417">
    <property type="entry name" value="P-loop_NTPase"/>
</dbReference>
<name>A0A9C7CVV1_9BURK</name>
<dbReference type="GO" id="GO:0034040">
    <property type="term" value="F:ATPase-coupled lipid transmembrane transporter activity"/>
    <property type="evidence" value="ECO:0007669"/>
    <property type="project" value="TreeGrafter"/>
</dbReference>
<keyword evidence="7 9" id="KW-1133">Transmembrane helix</keyword>
<dbReference type="InterPro" id="IPR036640">
    <property type="entry name" value="ABC1_TM_sf"/>
</dbReference>
<gene>
    <name evidence="12" type="ORF">PKF023_11470</name>
</gene>
<feature type="transmembrane region" description="Helical" evidence="9">
    <location>
        <begin position="1101"/>
        <end position="1119"/>
    </location>
</feature>